<reference evidence="1" key="1">
    <citation type="journal article" date="2014" name="Front. Microbiol.">
        <title>High frequency of phylogenetically diverse reductive dehalogenase-homologous genes in deep subseafloor sedimentary metagenomes.</title>
        <authorList>
            <person name="Kawai M."/>
            <person name="Futagami T."/>
            <person name="Toyoda A."/>
            <person name="Takaki Y."/>
            <person name="Nishi S."/>
            <person name="Hori S."/>
            <person name="Arai W."/>
            <person name="Tsubouchi T."/>
            <person name="Morono Y."/>
            <person name="Uchiyama I."/>
            <person name="Ito T."/>
            <person name="Fujiyama A."/>
            <person name="Inagaki F."/>
            <person name="Takami H."/>
        </authorList>
    </citation>
    <scope>NUCLEOTIDE SEQUENCE</scope>
    <source>
        <strain evidence="1">Expedition CK06-06</strain>
    </source>
</reference>
<dbReference type="AlphaFoldDB" id="X1HB72"/>
<name>X1HB72_9ZZZZ</name>
<protein>
    <submittedName>
        <fullName evidence="1">Uncharacterized protein</fullName>
    </submittedName>
</protein>
<comment type="caution">
    <text evidence="1">The sequence shown here is derived from an EMBL/GenBank/DDBJ whole genome shotgun (WGS) entry which is preliminary data.</text>
</comment>
<accession>X1HB72</accession>
<sequence length="101" mass="11364">MAKLTVMPQQAIIDGFKGSLDFYYWMGIPVVRAWPKSPGKARSPAVEAQWPLFTIAAQEWKKLSPIVQDAYRQLATNSGLTGRDMQVRAYITGLYRYPTGP</sequence>
<gene>
    <name evidence="1" type="ORF">S03H2_14187</name>
</gene>
<organism evidence="1">
    <name type="scientific">marine sediment metagenome</name>
    <dbReference type="NCBI Taxonomy" id="412755"/>
    <lineage>
        <taxon>unclassified sequences</taxon>
        <taxon>metagenomes</taxon>
        <taxon>ecological metagenomes</taxon>
    </lineage>
</organism>
<dbReference type="EMBL" id="BARU01007195">
    <property type="protein sequence ID" value="GAH42548.1"/>
    <property type="molecule type" value="Genomic_DNA"/>
</dbReference>
<proteinExistence type="predicted"/>
<evidence type="ECO:0000313" key="1">
    <source>
        <dbReference type="EMBL" id="GAH42548.1"/>
    </source>
</evidence>